<accession>S3K161</accession>
<dbReference type="OrthoDB" id="359931at2"/>
<evidence type="ECO:0008006" key="4">
    <source>
        <dbReference type="Google" id="ProtNLM"/>
    </source>
</evidence>
<dbReference type="Proteomes" id="UP000014541">
    <property type="component" value="Unassembled WGS sequence"/>
</dbReference>
<keyword evidence="1" id="KW-0812">Transmembrane</keyword>
<comment type="caution">
    <text evidence="2">The sequence shown here is derived from an EMBL/GenBank/DDBJ whole genome shotgun (WGS) entry which is preliminary data.</text>
</comment>
<organism evidence="2 3">
    <name type="scientific">Treponema maltophilum ATCC 51939</name>
    <dbReference type="NCBI Taxonomy" id="1125699"/>
    <lineage>
        <taxon>Bacteria</taxon>
        <taxon>Pseudomonadati</taxon>
        <taxon>Spirochaetota</taxon>
        <taxon>Spirochaetia</taxon>
        <taxon>Spirochaetales</taxon>
        <taxon>Treponemataceae</taxon>
        <taxon>Treponema</taxon>
    </lineage>
</organism>
<sequence length="202" mass="22020">MKKDGSKAPHVVRVLCIKIGAALLCAALIGAALLYTYKQYEKYKFTALSALISSELMYCAELTTVKAVYSDVVTLKRRHVLGLAKSYSIVRYSGVIRAGIADMGGVTFTLGSDRTSVTVRLPSVQIIGNDISAMEVFDEYKNIFAPISSQEVFTEILAAKEKAEQSFIARGLLQDAELQSLLVVRRVLSAMGFKHIAVGFAE</sequence>
<dbReference type="HOGENOM" id="CLU_1271817_0_0_12"/>
<feature type="transmembrane region" description="Helical" evidence="1">
    <location>
        <begin position="12"/>
        <end position="35"/>
    </location>
</feature>
<keyword evidence="1" id="KW-1133">Transmembrane helix</keyword>
<gene>
    <name evidence="2" type="ORF">HMPREF9194_01573</name>
</gene>
<dbReference type="AlphaFoldDB" id="S3K161"/>
<dbReference type="Pfam" id="PF14014">
    <property type="entry name" value="DUF4230"/>
    <property type="match status" value="1"/>
</dbReference>
<dbReference type="STRING" id="1125699.HMPREF9194_01573"/>
<dbReference type="EMBL" id="ATFF01000006">
    <property type="protein sequence ID" value="EPF31230.1"/>
    <property type="molecule type" value="Genomic_DNA"/>
</dbReference>
<protein>
    <recommendedName>
        <fullName evidence="4">DUF4230 domain-containing protein</fullName>
    </recommendedName>
</protein>
<proteinExistence type="predicted"/>
<evidence type="ECO:0000313" key="3">
    <source>
        <dbReference type="Proteomes" id="UP000014541"/>
    </source>
</evidence>
<dbReference type="InterPro" id="IPR025324">
    <property type="entry name" value="DUF4230"/>
</dbReference>
<evidence type="ECO:0000256" key="1">
    <source>
        <dbReference type="SAM" id="Phobius"/>
    </source>
</evidence>
<name>S3K161_TREMA</name>
<evidence type="ECO:0000313" key="2">
    <source>
        <dbReference type="EMBL" id="EPF31230.1"/>
    </source>
</evidence>
<keyword evidence="3" id="KW-1185">Reference proteome</keyword>
<dbReference type="PATRIC" id="fig|1125699.3.peg.1584"/>
<dbReference type="eggNOG" id="ENOG5032XTR">
    <property type="taxonomic scope" value="Bacteria"/>
</dbReference>
<dbReference type="RefSeq" id="WP_016525841.1">
    <property type="nucleotide sequence ID" value="NZ_KE332518.1"/>
</dbReference>
<reference evidence="2 3" key="1">
    <citation type="submission" date="2013-04" db="EMBL/GenBank/DDBJ databases">
        <title>The Genome Sequence of Treponema maltophilum ATCC 51939.</title>
        <authorList>
            <consortium name="The Broad Institute Genomics Platform"/>
            <person name="Earl A."/>
            <person name="Ward D."/>
            <person name="Feldgarden M."/>
            <person name="Gevers D."/>
            <person name="Leonetti C."/>
            <person name="Blanton J.M."/>
            <person name="Dewhirst F.E."/>
            <person name="Izard J."/>
            <person name="Walker B."/>
            <person name="Young S."/>
            <person name="Zeng Q."/>
            <person name="Gargeya S."/>
            <person name="Fitzgerald M."/>
            <person name="Haas B."/>
            <person name="Abouelleil A."/>
            <person name="Allen A.W."/>
            <person name="Alvarado L."/>
            <person name="Arachchi H.M."/>
            <person name="Berlin A.M."/>
            <person name="Chapman S.B."/>
            <person name="Gainer-Dewar J."/>
            <person name="Goldberg J."/>
            <person name="Griggs A."/>
            <person name="Gujja S."/>
            <person name="Hansen M."/>
            <person name="Howarth C."/>
            <person name="Imamovic A."/>
            <person name="Ireland A."/>
            <person name="Larimer J."/>
            <person name="McCowan C."/>
            <person name="Murphy C."/>
            <person name="Pearson M."/>
            <person name="Poon T.W."/>
            <person name="Priest M."/>
            <person name="Roberts A."/>
            <person name="Saif S."/>
            <person name="Shea T."/>
            <person name="Sisk P."/>
            <person name="Sykes S."/>
            <person name="Wortman J."/>
            <person name="Nusbaum C."/>
            <person name="Birren B."/>
        </authorList>
    </citation>
    <scope>NUCLEOTIDE SEQUENCE [LARGE SCALE GENOMIC DNA]</scope>
    <source>
        <strain evidence="2 3">ATCC 51939</strain>
    </source>
</reference>
<keyword evidence="1" id="KW-0472">Membrane</keyword>